<name>A0ABP6MZM8_9ACTN</name>
<dbReference type="SUPFAM" id="SSF51735">
    <property type="entry name" value="NAD(P)-binding Rossmann-fold domains"/>
    <property type="match status" value="1"/>
</dbReference>
<evidence type="ECO:0000313" key="3">
    <source>
        <dbReference type="EMBL" id="GAA3128535.1"/>
    </source>
</evidence>
<dbReference type="EMBL" id="BAAAVM010000014">
    <property type="protein sequence ID" value="GAA3128535.1"/>
    <property type="molecule type" value="Genomic_DNA"/>
</dbReference>
<proteinExistence type="predicted"/>
<dbReference type="InterPro" id="IPR000683">
    <property type="entry name" value="Gfo/Idh/MocA-like_OxRdtase_N"/>
</dbReference>
<dbReference type="Gene3D" id="3.30.360.10">
    <property type="entry name" value="Dihydrodipicolinate Reductase, domain 2"/>
    <property type="match status" value="1"/>
</dbReference>
<accession>A0ABP6MZM8</accession>
<dbReference type="Pfam" id="PF22725">
    <property type="entry name" value="GFO_IDH_MocA_C3"/>
    <property type="match status" value="1"/>
</dbReference>
<evidence type="ECO:0000259" key="2">
    <source>
        <dbReference type="Pfam" id="PF22725"/>
    </source>
</evidence>
<feature type="domain" description="Gfo/Idh/MocA-like oxidoreductase N-terminal" evidence="1">
    <location>
        <begin position="4"/>
        <end position="110"/>
    </location>
</feature>
<evidence type="ECO:0000313" key="4">
    <source>
        <dbReference type="Proteomes" id="UP001500893"/>
    </source>
</evidence>
<dbReference type="Gene3D" id="3.40.50.720">
    <property type="entry name" value="NAD(P)-binding Rossmann-like Domain"/>
    <property type="match status" value="1"/>
</dbReference>
<feature type="domain" description="GFO/IDH/MocA-like oxidoreductase" evidence="2">
    <location>
        <begin position="137"/>
        <end position="267"/>
    </location>
</feature>
<dbReference type="PANTHER" id="PTHR43377:SF1">
    <property type="entry name" value="BILIVERDIN REDUCTASE A"/>
    <property type="match status" value="1"/>
</dbReference>
<organism evidence="3 4">
    <name type="scientific">Streptomyces rameus</name>
    <dbReference type="NCBI Taxonomy" id="68261"/>
    <lineage>
        <taxon>Bacteria</taxon>
        <taxon>Bacillati</taxon>
        <taxon>Actinomycetota</taxon>
        <taxon>Actinomycetes</taxon>
        <taxon>Kitasatosporales</taxon>
        <taxon>Streptomycetaceae</taxon>
        <taxon>Streptomyces</taxon>
    </lineage>
</organism>
<keyword evidence="4" id="KW-1185">Reference proteome</keyword>
<evidence type="ECO:0000259" key="1">
    <source>
        <dbReference type="Pfam" id="PF01408"/>
    </source>
</evidence>
<protein>
    <submittedName>
        <fullName evidence="3">Gfo/Idh/MocA family oxidoreductase</fullName>
    </submittedName>
</protein>
<dbReference type="RefSeq" id="WP_345047971.1">
    <property type="nucleotide sequence ID" value="NZ_BAAAVM010000014.1"/>
</dbReference>
<dbReference type="InterPro" id="IPR051450">
    <property type="entry name" value="Gfo/Idh/MocA_Oxidoreductases"/>
</dbReference>
<dbReference type="PANTHER" id="PTHR43377">
    <property type="entry name" value="BILIVERDIN REDUCTASE A"/>
    <property type="match status" value="1"/>
</dbReference>
<comment type="caution">
    <text evidence="3">The sequence shown here is derived from an EMBL/GenBank/DDBJ whole genome shotgun (WGS) entry which is preliminary data.</text>
</comment>
<sequence>MKVRAAVVGLGWAGRELWLRLLSEHKDFEVVAAVDPDPASRAAAVAMGLPAHTTIDALTPRTVDIAFVAVPNHLHAEVAAALLRRRISVFLEKPVCLTTAEADALAAAEQYGGTLLAGSAAAHRGDVQLLAGLLPQVGRIRHVTLAWVRARGVPAPGGWFTQRSKSGGGVLVDLGWHLLDVLTYLLGPAPVTQVIGSVSDDFVSSSAWSATWREDQPTDVPGGNVEDTARGFLLREDGISVSLQASWASHEALDASVITVEGSKGTARLHCTFGFSPNRAPERVLTLTREGVTQQIPLPAEPIGSEYGRQLDGLAGLLADPGRRGVAVAQARNTVQLVESFYASARAARPADHAPQFTPHKEVRTA</sequence>
<dbReference type="Proteomes" id="UP001500893">
    <property type="component" value="Unassembled WGS sequence"/>
</dbReference>
<dbReference type="SUPFAM" id="SSF55347">
    <property type="entry name" value="Glyceraldehyde-3-phosphate dehydrogenase-like, C-terminal domain"/>
    <property type="match status" value="1"/>
</dbReference>
<dbReference type="InterPro" id="IPR055170">
    <property type="entry name" value="GFO_IDH_MocA-like_dom"/>
</dbReference>
<gene>
    <name evidence="3" type="ORF">GCM10010521_13580</name>
</gene>
<dbReference type="Pfam" id="PF01408">
    <property type="entry name" value="GFO_IDH_MocA"/>
    <property type="match status" value="1"/>
</dbReference>
<reference evidence="4" key="1">
    <citation type="journal article" date="2019" name="Int. J. Syst. Evol. Microbiol.">
        <title>The Global Catalogue of Microorganisms (GCM) 10K type strain sequencing project: providing services to taxonomists for standard genome sequencing and annotation.</title>
        <authorList>
            <consortium name="The Broad Institute Genomics Platform"/>
            <consortium name="The Broad Institute Genome Sequencing Center for Infectious Disease"/>
            <person name="Wu L."/>
            <person name="Ma J."/>
        </authorList>
    </citation>
    <scope>NUCLEOTIDE SEQUENCE [LARGE SCALE GENOMIC DNA]</scope>
    <source>
        <strain evidence="4">JCM 11574</strain>
    </source>
</reference>
<dbReference type="InterPro" id="IPR036291">
    <property type="entry name" value="NAD(P)-bd_dom_sf"/>
</dbReference>